<evidence type="ECO:0000313" key="2">
    <source>
        <dbReference type="EMBL" id="ADN01345.1"/>
    </source>
</evidence>
<evidence type="ECO:0000313" key="3">
    <source>
        <dbReference type="Proteomes" id="UP000001296"/>
    </source>
</evidence>
<accession>E0RPN1</accession>
<name>E0RPN1_WINT6</name>
<evidence type="ECO:0000259" key="1">
    <source>
        <dbReference type="PROSITE" id="PS51094"/>
    </source>
</evidence>
<sequence length="233" mass="26211">MLDEYPPILTTEEVARILRLSERTVLKFAREGTIPAMKVGGQFRFSRDKLAEWIERQMAGGEFALWERLPQWHGGVAELLSPECVLTGFSATREEEAFQKMVDAAFRAGRVKDPEELVRLVLIRERQCSTVMRPGVAFPHPRAVGPEVVPEYALVLAISPEGVPFSDAPGDGDVHFIVLFAIPSLQLHLKILAALGELFSHEEVQERLLSARSPQEVISYITSYEKEREKDDV</sequence>
<dbReference type="InterPro" id="IPR010093">
    <property type="entry name" value="SinI_DNA-bd"/>
</dbReference>
<dbReference type="PaxDb" id="665571-STHERM_c03730"/>
<protein>
    <recommendedName>
        <fullName evidence="1">PTS EIIA type-2 domain-containing protein</fullName>
    </recommendedName>
</protein>
<dbReference type="SUPFAM" id="SSF46955">
    <property type="entry name" value="Putative DNA-binding domain"/>
    <property type="match status" value="1"/>
</dbReference>
<dbReference type="Pfam" id="PF12728">
    <property type="entry name" value="HTH_17"/>
    <property type="match status" value="1"/>
</dbReference>
<dbReference type="Proteomes" id="UP000001296">
    <property type="component" value="Chromosome"/>
</dbReference>
<reference key="1">
    <citation type="submission" date="2009-08" db="EMBL/GenBank/DDBJ databases">
        <title>The genome sequence of Spirochaeta thermophila DSM6192.</title>
        <authorList>
            <person name="Angelov A."/>
            <person name="Mientus M."/>
            <person name="Wittenberg S."/>
            <person name="Lehmann R."/>
            <person name="Liesegang H."/>
            <person name="Daniel R."/>
            <person name="Liebl W."/>
        </authorList>
    </citation>
    <scope>NUCLEOTIDE SEQUENCE</scope>
    <source>
        <strain>DSM 6192</strain>
    </source>
</reference>
<dbReference type="InterPro" id="IPR016152">
    <property type="entry name" value="PTrfase/Anion_transptr"/>
</dbReference>
<dbReference type="RefSeq" id="WP_013313186.1">
    <property type="nucleotide sequence ID" value="NC_014484.1"/>
</dbReference>
<dbReference type="PANTHER" id="PTHR47738">
    <property type="entry name" value="PTS SYSTEM FRUCTOSE-LIKE EIIA COMPONENT-RELATED"/>
    <property type="match status" value="1"/>
</dbReference>
<dbReference type="PANTHER" id="PTHR47738:SF1">
    <property type="entry name" value="NITROGEN REGULATORY PROTEIN"/>
    <property type="match status" value="1"/>
</dbReference>
<dbReference type="AlphaFoldDB" id="E0RPN1"/>
<dbReference type="InterPro" id="IPR002178">
    <property type="entry name" value="PTS_EIIA_type-2_dom"/>
</dbReference>
<dbReference type="InterPro" id="IPR051541">
    <property type="entry name" value="PTS_SugarTrans_NitroReg"/>
</dbReference>
<dbReference type="SUPFAM" id="SSF55804">
    <property type="entry name" value="Phoshotransferase/anion transport protein"/>
    <property type="match status" value="1"/>
</dbReference>
<dbReference type="KEGG" id="sta:STHERM_c03730"/>
<dbReference type="GO" id="GO:0030295">
    <property type="term" value="F:protein kinase activator activity"/>
    <property type="evidence" value="ECO:0007669"/>
    <property type="project" value="TreeGrafter"/>
</dbReference>
<dbReference type="NCBIfam" id="TIGR01764">
    <property type="entry name" value="excise"/>
    <property type="match status" value="1"/>
</dbReference>
<reference evidence="2 3" key="2">
    <citation type="journal article" date="2010" name="J. Bacteriol.">
        <title>Genome sequence of the polysaccharide-degrading, thermophilic anaerobe Spirochaeta thermophila DSM 6192.</title>
        <authorList>
            <person name="Angelov A."/>
            <person name="Liebl S."/>
            <person name="Ballschmiter M."/>
            <person name="Bomeke M."/>
            <person name="Lehmann R."/>
            <person name="Liesegang H."/>
            <person name="Daniel R."/>
            <person name="Liebl W."/>
        </authorList>
    </citation>
    <scope>NUCLEOTIDE SEQUENCE [LARGE SCALE GENOMIC DNA]</scope>
    <source>
        <strain evidence="3">ATCC 49972 / DSM 6192 / RI 19.B1</strain>
    </source>
</reference>
<dbReference type="HOGENOM" id="CLU_072531_5_0_12"/>
<dbReference type="EMBL" id="CP001698">
    <property type="protein sequence ID" value="ADN01345.1"/>
    <property type="molecule type" value="Genomic_DNA"/>
</dbReference>
<dbReference type="GO" id="GO:0003677">
    <property type="term" value="F:DNA binding"/>
    <property type="evidence" value="ECO:0007669"/>
    <property type="project" value="InterPro"/>
</dbReference>
<dbReference type="PROSITE" id="PS51094">
    <property type="entry name" value="PTS_EIIA_TYPE_2"/>
    <property type="match status" value="1"/>
</dbReference>
<feature type="domain" description="PTS EIIA type-2" evidence="1">
    <location>
        <begin position="78"/>
        <end position="224"/>
    </location>
</feature>
<dbReference type="CDD" id="cd00211">
    <property type="entry name" value="PTS_IIA_fru"/>
    <property type="match status" value="1"/>
</dbReference>
<dbReference type="eggNOG" id="COG1762">
    <property type="taxonomic scope" value="Bacteria"/>
</dbReference>
<dbReference type="Gene3D" id="3.40.930.10">
    <property type="entry name" value="Mannitol-specific EII, Chain A"/>
    <property type="match status" value="1"/>
</dbReference>
<dbReference type="Pfam" id="PF00359">
    <property type="entry name" value="PTS_EIIA_2"/>
    <property type="match status" value="1"/>
</dbReference>
<dbReference type="InterPro" id="IPR041657">
    <property type="entry name" value="HTH_17"/>
</dbReference>
<organism evidence="2 3">
    <name type="scientific">Winmispira thermophila (strain ATCC 49972 / DSM 6192 / RI 19.B1)</name>
    <name type="common">Spirochaeta thermophila</name>
    <dbReference type="NCBI Taxonomy" id="665571"/>
    <lineage>
        <taxon>Bacteria</taxon>
        <taxon>Pseudomonadati</taxon>
        <taxon>Spirochaetota</taxon>
        <taxon>Spirochaetia</taxon>
        <taxon>Winmispirales</taxon>
        <taxon>Winmispiraceae</taxon>
        <taxon>Winmispira</taxon>
    </lineage>
</organism>
<dbReference type="InterPro" id="IPR009061">
    <property type="entry name" value="DNA-bd_dom_put_sf"/>
</dbReference>
<gene>
    <name evidence="2" type="ordered locus">STHERM_c03730</name>
</gene>
<proteinExistence type="predicted"/>